<feature type="transmembrane region" description="Helical" evidence="16">
    <location>
        <begin position="60"/>
        <end position="81"/>
    </location>
</feature>
<keyword evidence="7 15" id="KW-0808">Transferase</keyword>
<dbReference type="EMBL" id="DROK01000017">
    <property type="protein sequence ID" value="HHI96319.1"/>
    <property type="molecule type" value="Genomic_DNA"/>
</dbReference>
<comment type="catalytic activity">
    <reaction evidence="14">
        <text>a CDP-1,2-diacyl-sn-glycerol + sn-glycerol 3-phosphate = a 1,2-diacyl-sn-glycero-3-phospho-(1'-sn-glycero-3'-phosphate) + CMP + H(+)</text>
        <dbReference type="Rhea" id="RHEA:12593"/>
        <dbReference type="ChEBI" id="CHEBI:15378"/>
        <dbReference type="ChEBI" id="CHEBI:57597"/>
        <dbReference type="ChEBI" id="CHEBI:58332"/>
        <dbReference type="ChEBI" id="CHEBI:60110"/>
        <dbReference type="ChEBI" id="CHEBI:60377"/>
        <dbReference type="EC" id="2.7.8.5"/>
    </reaction>
</comment>
<dbReference type="InterPro" id="IPR043130">
    <property type="entry name" value="CDP-OH_PTrfase_TM_dom"/>
</dbReference>
<name>A0A7V5NYH0_9BACT</name>
<keyword evidence="11 16" id="KW-0472">Membrane</keyword>
<comment type="subcellular location">
    <subcellularLocation>
        <location evidence="1">Membrane</location>
        <topology evidence="1">Multi-pass membrane protein</topology>
    </subcellularLocation>
</comment>
<dbReference type="InterPro" id="IPR000462">
    <property type="entry name" value="CDP-OH_P_trans"/>
</dbReference>
<feature type="transmembrane region" description="Helical" evidence="16">
    <location>
        <begin position="143"/>
        <end position="165"/>
    </location>
</feature>
<dbReference type="AlphaFoldDB" id="A0A7V5NYH0"/>
<keyword evidence="8 16" id="KW-0812">Transmembrane</keyword>
<keyword evidence="9 16" id="KW-1133">Transmembrane helix</keyword>
<evidence type="ECO:0000256" key="1">
    <source>
        <dbReference type="ARBA" id="ARBA00004141"/>
    </source>
</evidence>
<keyword evidence="10" id="KW-0443">Lipid metabolism</keyword>
<dbReference type="PIRSF" id="PIRSF000847">
    <property type="entry name" value="Phos_ph_gly_syn"/>
    <property type="match status" value="1"/>
</dbReference>
<sequence>MLNVPNCITLLRLFLIPVIIIALLEGHPRLALLFFIVAGISDALDGFLARALKQKTLLGAILDPIADKLLINTIYILGAYLGLLPDWLAVIVISRDVMILIGFLILTWHTRKIEVKPTVLSKGTTVAQISTVVITLAHFSEGIKALACYLTAGLTIVSGMHYLFLGLKMLEGNKKGERPA</sequence>
<reference evidence="17" key="1">
    <citation type="journal article" date="2020" name="mSystems">
        <title>Genome- and Community-Level Interaction Insights into Carbon Utilization and Element Cycling Functions of Hydrothermarchaeota in Hydrothermal Sediment.</title>
        <authorList>
            <person name="Zhou Z."/>
            <person name="Liu Y."/>
            <person name="Xu W."/>
            <person name="Pan J."/>
            <person name="Luo Z.H."/>
            <person name="Li M."/>
        </authorList>
    </citation>
    <scope>NUCLEOTIDE SEQUENCE [LARGE SCALE GENOMIC DNA]</scope>
    <source>
        <strain evidence="17">HyVt-533</strain>
    </source>
</reference>
<evidence type="ECO:0000256" key="6">
    <source>
        <dbReference type="ARBA" id="ARBA00022516"/>
    </source>
</evidence>
<dbReference type="PANTHER" id="PTHR14269">
    <property type="entry name" value="CDP-DIACYLGLYCEROL--GLYCEROL-3-PHOSPHATE 3-PHOSPHATIDYLTRANSFERASE-RELATED"/>
    <property type="match status" value="1"/>
</dbReference>
<comment type="pathway">
    <text evidence="2">Phospholipid metabolism; phosphatidylglycerol biosynthesis; phosphatidylglycerol from CDP-diacylglycerol: step 1/2.</text>
</comment>
<keyword evidence="6" id="KW-0444">Lipid biosynthesis</keyword>
<dbReference type="GO" id="GO:0016020">
    <property type="term" value="C:membrane"/>
    <property type="evidence" value="ECO:0007669"/>
    <property type="project" value="UniProtKB-SubCell"/>
</dbReference>
<keyword evidence="12" id="KW-0594">Phospholipid biosynthesis</keyword>
<keyword evidence="13" id="KW-1208">Phospholipid metabolism</keyword>
<dbReference type="InterPro" id="IPR048254">
    <property type="entry name" value="CDP_ALCOHOL_P_TRANSF_CS"/>
</dbReference>
<gene>
    <name evidence="17" type="ORF">ENJ96_00520</name>
</gene>
<dbReference type="PROSITE" id="PS00379">
    <property type="entry name" value="CDP_ALCOHOL_P_TRANSF"/>
    <property type="match status" value="1"/>
</dbReference>
<feature type="transmembrane region" description="Helical" evidence="16">
    <location>
        <begin position="30"/>
        <end position="48"/>
    </location>
</feature>
<evidence type="ECO:0000256" key="16">
    <source>
        <dbReference type="SAM" id="Phobius"/>
    </source>
</evidence>
<dbReference type="EC" id="2.7.8.5" evidence="4"/>
<evidence type="ECO:0000256" key="2">
    <source>
        <dbReference type="ARBA" id="ARBA00005042"/>
    </source>
</evidence>
<evidence type="ECO:0000256" key="9">
    <source>
        <dbReference type="ARBA" id="ARBA00022989"/>
    </source>
</evidence>
<protein>
    <recommendedName>
        <fullName evidence="5">CDP-diacylglycerol--glycerol-3-phosphate 3-phosphatidyltransferase</fullName>
        <ecNumber evidence="4">2.7.8.5</ecNumber>
    </recommendedName>
</protein>
<evidence type="ECO:0000256" key="4">
    <source>
        <dbReference type="ARBA" id="ARBA00013170"/>
    </source>
</evidence>
<dbReference type="InterPro" id="IPR050324">
    <property type="entry name" value="CDP-alcohol_PTase-I"/>
</dbReference>
<dbReference type="Proteomes" id="UP000886101">
    <property type="component" value="Unassembled WGS sequence"/>
</dbReference>
<dbReference type="InterPro" id="IPR004570">
    <property type="entry name" value="Phosphatidylglycerol_P_synth"/>
</dbReference>
<evidence type="ECO:0000256" key="15">
    <source>
        <dbReference type="RuleBase" id="RU003750"/>
    </source>
</evidence>
<dbReference type="Pfam" id="PF01066">
    <property type="entry name" value="CDP-OH_P_transf"/>
    <property type="match status" value="1"/>
</dbReference>
<evidence type="ECO:0000256" key="5">
    <source>
        <dbReference type="ARBA" id="ARBA00014944"/>
    </source>
</evidence>
<dbReference type="PANTHER" id="PTHR14269:SF11">
    <property type="entry name" value="CDP-DIACYLGLYCEROL--GLYCEROL-3-PHOSPHATE 3-PHOSPHATIDYLTRANSFERASE"/>
    <property type="match status" value="1"/>
</dbReference>
<evidence type="ECO:0000256" key="12">
    <source>
        <dbReference type="ARBA" id="ARBA00023209"/>
    </source>
</evidence>
<dbReference type="Gene3D" id="1.20.120.1760">
    <property type="match status" value="1"/>
</dbReference>
<evidence type="ECO:0000256" key="13">
    <source>
        <dbReference type="ARBA" id="ARBA00023264"/>
    </source>
</evidence>
<comment type="similarity">
    <text evidence="3 15">Belongs to the CDP-alcohol phosphatidyltransferase class-I family.</text>
</comment>
<evidence type="ECO:0000256" key="8">
    <source>
        <dbReference type="ARBA" id="ARBA00022692"/>
    </source>
</evidence>
<evidence type="ECO:0000256" key="3">
    <source>
        <dbReference type="ARBA" id="ARBA00010441"/>
    </source>
</evidence>
<evidence type="ECO:0000313" key="17">
    <source>
        <dbReference type="EMBL" id="HHI96319.1"/>
    </source>
</evidence>
<evidence type="ECO:0000256" key="7">
    <source>
        <dbReference type="ARBA" id="ARBA00022679"/>
    </source>
</evidence>
<proteinExistence type="inferred from homology"/>
<organism evidence="17">
    <name type="scientific">Thermodesulfatator atlanticus</name>
    <dbReference type="NCBI Taxonomy" id="501497"/>
    <lineage>
        <taxon>Bacteria</taxon>
        <taxon>Pseudomonadati</taxon>
        <taxon>Thermodesulfobacteriota</taxon>
        <taxon>Thermodesulfobacteria</taxon>
        <taxon>Thermodesulfobacteriales</taxon>
        <taxon>Thermodesulfatatoraceae</taxon>
        <taxon>Thermodesulfatator</taxon>
    </lineage>
</organism>
<accession>A0A7V5NYH0</accession>
<feature type="transmembrane region" description="Helical" evidence="16">
    <location>
        <begin position="7"/>
        <end position="24"/>
    </location>
</feature>
<evidence type="ECO:0000256" key="10">
    <source>
        <dbReference type="ARBA" id="ARBA00023098"/>
    </source>
</evidence>
<dbReference type="GO" id="GO:0008444">
    <property type="term" value="F:CDP-diacylglycerol-glycerol-3-phosphate 3-phosphatidyltransferase activity"/>
    <property type="evidence" value="ECO:0007669"/>
    <property type="project" value="UniProtKB-EC"/>
</dbReference>
<evidence type="ECO:0000256" key="11">
    <source>
        <dbReference type="ARBA" id="ARBA00023136"/>
    </source>
</evidence>
<comment type="caution">
    <text evidence="17">The sequence shown here is derived from an EMBL/GenBank/DDBJ whole genome shotgun (WGS) entry which is preliminary data.</text>
</comment>
<dbReference type="GO" id="GO:0046474">
    <property type="term" value="P:glycerophospholipid biosynthetic process"/>
    <property type="evidence" value="ECO:0007669"/>
    <property type="project" value="TreeGrafter"/>
</dbReference>
<evidence type="ECO:0000256" key="14">
    <source>
        <dbReference type="ARBA" id="ARBA00048586"/>
    </source>
</evidence>